<dbReference type="GO" id="GO:0010772">
    <property type="term" value="P:meiotic DNA recombinase assembly involved in reciprocal meiotic recombination"/>
    <property type="evidence" value="ECO:0007669"/>
    <property type="project" value="TreeGrafter"/>
</dbReference>
<feature type="compositionally biased region" description="Polar residues" evidence="4">
    <location>
        <begin position="333"/>
        <end position="347"/>
    </location>
</feature>
<evidence type="ECO:0000256" key="3">
    <source>
        <dbReference type="ARBA" id="ARBA00023204"/>
    </source>
</evidence>
<evidence type="ECO:0008006" key="7">
    <source>
        <dbReference type="Google" id="ProtNLM"/>
    </source>
</evidence>
<sequence length="549" mass="58648">MGINEGVIEVPDSEDEPMTSSPVAISDATIKLPVDVVQASQDVACLQQASGDDVSKEPLTRAESLGKTQAYASVDADALGEITTADVQSNNAPSRPEMAANLNCMTLGAQNAIDSNQTTDPNVKDGGQRNPPSSTSELGVRARDEMDQKSRSPKAIEVVPAPKDPQLAVPSSIQSDRNPRIERFEEMRQSLQRGSCGSERIDMDAPTATGANASLVVHDACLSAPENAVVGIHQTLPSLQAEPGGSAESPTPIASQPRVSAQKSTQEPIMFEQPVDEVSKKTSEPITAPRTAEPAPPVTHKPEVINVKSDMTTEEQDAVQPAEMSIVAPGFPNQRSSPEHVTSTGSPSRREGPLQISYKSLSSLNQDETPQICSPPALQKELARPNDRCQGLEMHRESATSSNINTPKMDIDSAASTRGQHFQPHSFATTKRINSKKPPSPKEISQEITLAELKAQRAALLASLATLPNVQKLISQNESSSLSSQAPSFEPTDTDLMAAANKLVKGHIKLLHEYNEIKDVGQGLMGLIADQRGVRIVEVQDEFGIGPKD</sequence>
<dbReference type="Gene3D" id="1.20.5.170">
    <property type="match status" value="1"/>
</dbReference>
<feature type="compositionally biased region" description="Basic and acidic residues" evidence="4">
    <location>
        <begin position="140"/>
        <end position="150"/>
    </location>
</feature>
<evidence type="ECO:0000313" key="6">
    <source>
        <dbReference type="Proteomes" id="UP000800093"/>
    </source>
</evidence>
<reference evidence="6" key="1">
    <citation type="journal article" date="2020" name="Stud. Mycol.">
        <title>101 Dothideomycetes genomes: A test case for predicting lifestyles and emergence of pathogens.</title>
        <authorList>
            <person name="Haridas S."/>
            <person name="Albert R."/>
            <person name="Binder M."/>
            <person name="Bloem J."/>
            <person name="LaButti K."/>
            <person name="Salamov A."/>
            <person name="Andreopoulos B."/>
            <person name="Baker S."/>
            <person name="Barry K."/>
            <person name="Bills G."/>
            <person name="Bluhm B."/>
            <person name="Cannon C."/>
            <person name="Castanera R."/>
            <person name="Culley D."/>
            <person name="Daum C."/>
            <person name="Ezra D."/>
            <person name="Gonzalez J."/>
            <person name="Henrissat B."/>
            <person name="Kuo A."/>
            <person name="Liang C."/>
            <person name="Lipzen A."/>
            <person name="Lutzoni F."/>
            <person name="Magnuson J."/>
            <person name="Mondo S."/>
            <person name="Nolan M."/>
            <person name="Ohm R."/>
            <person name="Pangilinan J."/>
            <person name="Park H.-J."/>
            <person name="Ramirez L."/>
            <person name="Alfaro M."/>
            <person name="Sun H."/>
            <person name="Tritt A."/>
            <person name="Yoshinaga Y."/>
            <person name="Zwiers L.-H."/>
            <person name="Turgeon B."/>
            <person name="Goodwin S."/>
            <person name="Spatafora J."/>
            <person name="Crous P."/>
            <person name="Grigoriev I."/>
        </authorList>
    </citation>
    <scope>NUCLEOTIDE SEQUENCE [LARGE SCALE GENOMIC DNA]</scope>
    <source>
        <strain evidence="6">CBS 304.66</strain>
    </source>
</reference>
<name>A0A9P4KCB7_9PLEO</name>
<comment type="similarity">
    <text evidence="1">Belongs to the SWI5/SAE3 family.</text>
</comment>
<dbReference type="PANTHER" id="PTHR28529">
    <property type="entry name" value="DNA REPAIR PROTEIN SWI5 HOMOLOG"/>
    <property type="match status" value="1"/>
</dbReference>
<dbReference type="GO" id="GO:0034974">
    <property type="term" value="C:Swi5-Swi2 complex"/>
    <property type="evidence" value="ECO:0007669"/>
    <property type="project" value="TreeGrafter"/>
</dbReference>
<comment type="caution">
    <text evidence="5">The sequence shown here is derived from an EMBL/GenBank/DDBJ whole genome shotgun (WGS) entry which is preliminary data.</text>
</comment>
<dbReference type="GO" id="GO:0000709">
    <property type="term" value="P:meiotic joint molecule formation"/>
    <property type="evidence" value="ECO:0007669"/>
    <property type="project" value="TreeGrafter"/>
</dbReference>
<feature type="region of interest" description="Disordered" evidence="4">
    <location>
        <begin position="421"/>
        <end position="442"/>
    </location>
</feature>
<feature type="compositionally biased region" description="Polar residues" evidence="4">
    <location>
        <begin position="248"/>
        <end position="267"/>
    </location>
</feature>
<keyword evidence="3" id="KW-0234">DNA repair</keyword>
<dbReference type="GO" id="GO:0032798">
    <property type="term" value="C:Swi5-Sfr1 complex"/>
    <property type="evidence" value="ECO:0007669"/>
    <property type="project" value="TreeGrafter"/>
</dbReference>
<gene>
    <name evidence="5" type="ORF">CC78DRAFT_580976</name>
</gene>
<dbReference type="InterPro" id="IPR010760">
    <property type="entry name" value="DNA-repair_Swi5"/>
</dbReference>
<dbReference type="Proteomes" id="UP000800093">
    <property type="component" value="Unassembled WGS sequence"/>
</dbReference>
<dbReference type="OrthoDB" id="255837at2759"/>
<protein>
    <recommendedName>
        <fullName evidence="7">Swi5-domain-containing protein</fullName>
    </recommendedName>
</protein>
<dbReference type="PANTHER" id="PTHR28529:SF2">
    <property type="entry name" value="DNA REPAIR PROTEIN SWI5 HOMOLOG"/>
    <property type="match status" value="1"/>
</dbReference>
<evidence type="ECO:0000256" key="4">
    <source>
        <dbReference type="SAM" id="MobiDB-lite"/>
    </source>
</evidence>
<feature type="region of interest" description="Disordered" evidence="4">
    <location>
        <begin position="328"/>
        <end position="353"/>
    </location>
</feature>
<feature type="region of interest" description="Disordered" evidence="4">
    <location>
        <begin position="113"/>
        <end position="156"/>
    </location>
</feature>
<evidence type="ECO:0000313" key="5">
    <source>
        <dbReference type="EMBL" id="KAF2263860.1"/>
    </source>
</evidence>
<feature type="region of interest" description="Disordered" evidence="4">
    <location>
        <begin position="239"/>
        <end position="304"/>
    </location>
</feature>
<proteinExistence type="inferred from homology"/>
<keyword evidence="6" id="KW-1185">Reference proteome</keyword>
<accession>A0A9P4KCB7</accession>
<evidence type="ECO:0000256" key="1">
    <source>
        <dbReference type="ARBA" id="ARBA00008060"/>
    </source>
</evidence>
<evidence type="ECO:0000256" key="2">
    <source>
        <dbReference type="ARBA" id="ARBA00022763"/>
    </source>
</evidence>
<dbReference type="Pfam" id="PF07061">
    <property type="entry name" value="Swi5"/>
    <property type="match status" value="1"/>
</dbReference>
<dbReference type="AlphaFoldDB" id="A0A9P4KCB7"/>
<organism evidence="5 6">
    <name type="scientific">Lojkania enalia</name>
    <dbReference type="NCBI Taxonomy" id="147567"/>
    <lineage>
        <taxon>Eukaryota</taxon>
        <taxon>Fungi</taxon>
        <taxon>Dikarya</taxon>
        <taxon>Ascomycota</taxon>
        <taxon>Pezizomycotina</taxon>
        <taxon>Dothideomycetes</taxon>
        <taxon>Pleosporomycetidae</taxon>
        <taxon>Pleosporales</taxon>
        <taxon>Pleosporales incertae sedis</taxon>
        <taxon>Lojkania</taxon>
    </lineage>
</organism>
<keyword evidence="2" id="KW-0227">DNA damage</keyword>
<feature type="region of interest" description="Disordered" evidence="4">
    <location>
        <begin position="1"/>
        <end position="21"/>
    </location>
</feature>
<dbReference type="EMBL" id="ML986621">
    <property type="protein sequence ID" value="KAF2263860.1"/>
    <property type="molecule type" value="Genomic_DNA"/>
</dbReference>